<protein>
    <recommendedName>
        <fullName evidence="8">TAFH domain-containing protein</fullName>
    </recommendedName>
</protein>
<accession>A0ABP0AHT9</accession>
<dbReference type="CDD" id="cd08045">
    <property type="entry name" value="HFD_TAF4"/>
    <property type="match status" value="1"/>
</dbReference>
<feature type="region of interest" description="Disordered" evidence="7">
    <location>
        <begin position="206"/>
        <end position="230"/>
    </location>
</feature>
<feature type="coiled-coil region" evidence="6">
    <location>
        <begin position="693"/>
        <end position="723"/>
    </location>
</feature>
<feature type="compositionally biased region" description="Low complexity" evidence="7">
    <location>
        <begin position="42"/>
        <end position="52"/>
    </location>
</feature>
<dbReference type="InterPro" id="IPR009072">
    <property type="entry name" value="Histone-fold"/>
</dbReference>
<dbReference type="SMART" id="SM00549">
    <property type="entry name" value="TAFH"/>
    <property type="match status" value="1"/>
</dbReference>
<evidence type="ECO:0000313" key="10">
    <source>
        <dbReference type="Proteomes" id="UP001314169"/>
    </source>
</evidence>
<name>A0ABP0AHT9_PIPNA</name>
<keyword evidence="6" id="KW-0175">Coiled coil</keyword>
<reference evidence="9" key="1">
    <citation type="submission" date="2023-12" db="EMBL/GenBank/DDBJ databases">
        <authorList>
            <person name="Brown T."/>
        </authorList>
    </citation>
    <scope>NUCLEOTIDE SEQUENCE</scope>
</reference>
<proteinExistence type="inferred from homology"/>
<keyword evidence="4" id="KW-0804">Transcription</keyword>
<evidence type="ECO:0000256" key="7">
    <source>
        <dbReference type="SAM" id="MobiDB-lite"/>
    </source>
</evidence>
<dbReference type="InterPro" id="IPR007900">
    <property type="entry name" value="TAF4_C"/>
</dbReference>
<feature type="compositionally biased region" description="Polar residues" evidence="7">
    <location>
        <begin position="216"/>
        <end position="230"/>
    </location>
</feature>
<evidence type="ECO:0000256" key="6">
    <source>
        <dbReference type="SAM" id="Coils"/>
    </source>
</evidence>
<dbReference type="PANTHER" id="PTHR15138:SF17">
    <property type="entry name" value="TRANSCRIPTION INITIATION FACTOR TFIID SUBUNIT 4B"/>
    <property type="match status" value="1"/>
</dbReference>
<feature type="domain" description="TAFH" evidence="8">
    <location>
        <begin position="240"/>
        <end position="337"/>
    </location>
</feature>
<keyword evidence="3" id="KW-0805">Transcription regulation</keyword>
<evidence type="ECO:0000313" key="9">
    <source>
        <dbReference type="EMBL" id="CAK6448047.1"/>
    </source>
</evidence>
<dbReference type="Pfam" id="PF05236">
    <property type="entry name" value="TAF4"/>
    <property type="match status" value="1"/>
</dbReference>
<dbReference type="SUPFAM" id="SSF158553">
    <property type="entry name" value="TAFH domain-like"/>
    <property type="match status" value="1"/>
</dbReference>
<dbReference type="InterPro" id="IPR045144">
    <property type="entry name" value="TAF4"/>
</dbReference>
<evidence type="ECO:0000259" key="8">
    <source>
        <dbReference type="PROSITE" id="PS51119"/>
    </source>
</evidence>
<sequence>MPAGLPQPAGPAPPAAGGGSSAGARPVRAEGASAAPGAVTKAPVQVRVEPAAAQPPRPPAGPLAAPGAPVSALPAAQIVAVKAPAAAIQLPAHLQLPPGTVLIKSNSGQLMLVSPQQPVTRAETTSTIISRPALPANPQTVKICAMPNSNSQLIKKVAVAPVKQLAQMGATVVTTVTKPSLVQTVAVPSSVVTVTPVKPSNTVTTLKPSSLGAAHTLSSEPTPNAGSSAAAQTSLTPAMLENVKKCKNFLAMLIKLACSGSQSPEMGQNVKKLVEQLLDAKIEAEEFTRQLYVELKSSPQPHLVPFLKKSVSALRQLLPSSQSFIQQCVQQPSGEAGAATCTAPASAVVTAADSSVPAEKALSVSGAATPRTVSVQSLNSLVGPAGAKAGVVTVHSVGPAAAAGGAAAGTIVLPTPKPLVATAQNTVTAISLPPEKPVVCRAGVTLALPSVTVGEPSSALCLPSVSVKTVVTSAGTSSEKPVQITLAPPGPILPQSAALPQAVKVKQLVVQQPAGGLTQAGTPLPSSALTLQKKMPVTTAVASASILKQTTLPGNKILSLQVSSIQKDKTKENGAMSLRDEDDINDVTFMAGVNLNEENACILATNSKLVGTLIQSCRDEPFLFVGALQKRILDIGKKHDITELSSEAVNLISHATQERLRGLLEKLTTIARHRMTAYKTSDSYILSSDTRSQLKFLEKLDQLEKQRKDLEEREMLLKAAKSRSNKEDPEQLRLKQKAKELQQMELAQIQQRDANLTALAAIGPRRKRPLEAAPGSEGLKDNPLAPRTCGLAGSRQLPRPQATRVCLRDLVFCMEQERDMKHSRALYLALLK</sequence>
<keyword evidence="10" id="KW-1185">Reference proteome</keyword>
<dbReference type="PANTHER" id="PTHR15138">
    <property type="entry name" value="TRANSCRIPTION INITIATION FACTOR TFIID SUBUNIT 4"/>
    <property type="match status" value="1"/>
</dbReference>
<dbReference type="Gene3D" id="1.20.120.1110">
    <property type="entry name" value="TAFH/NHR1 domain"/>
    <property type="match status" value="1"/>
</dbReference>
<comment type="similarity">
    <text evidence="2">Belongs to the TAF4 family.</text>
</comment>
<keyword evidence="5" id="KW-0539">Nucleus</keyword>
<dbReference type="SUPFAM" id="SSF47113">
    <property type="entry name" value="Histone-fold"/>
    <property type="match status" value="1"/>
</dbReference>
<dbReference type="EMBL" id="OY882864">
    <property type="protein sequence ID" value="CAK6448047.1"/>
    <property type="molecule type" value="Genomic_DNA"/>
</dbReference>
<evidence type="ECO:0000256" key="1">
    <source>
        <dbReference type="ARBA" id="ARBA00004123"/>
    </source>
</evidence>
<evidence type="ECO:0000256" key="5">
    <source>
        <dbReference type="ARBA" id="ARBA00023242"/>
    </source>
</evidence>
<evidence type="ECO:0000256" key="2">
    <source>
        <dbReference type="ARBA" id="ARBA00006178"/>
    </source>
</evidence>
<dbReference type="PROSITE" id="PS51119">
    <property type="entry name" value="TAFH"/>
    <property type="match status" value="1"/>
</dbReference>
<evidence type="ECO:0000256" key="4">
    <source>
        <dbReference type="ARBA" id="ARBA00023163"/>
    </source>
</evidence>
<dbReference type="Proteomes" id="UP001314169">
    <property type="component" value="Chromosome 7"/>
</dbReference>
<comment type="subcellular location">
    <subcellularLocation>
        <location evidence="1">Nucleus</location>
    </subcellularLocation>
</comment>
<dbReference type="InterPro" id="IPR003894">
    <property type="entry name" value="TAFH_NHR1"/>
</dbReference>
<dbReference type="Gene3D" id="1.10.20.10">
    <property type="entry name" value="Histone, subunit A"/>
    <property type="match status" value="1"/>
</dbReference>
<gene>
    <name evidence="9" type="ORF">MPIPNATIZW_LOCUS16353</name>
</gene>
<dbReference type="Pfam" id="PF07531">
    <property type="entry name" value="TAFH"/>
    <property type="match status" value="1"/>
</dbReference>
<organism evidence="9 10">
    <name type="scientific">Pipistrellus nathusii</name>
    <name type="common">Nathusius' pipistrelle</name>
    <dbReference type="NCBI Taxonomy" id="59473"/>
    <lineage>
        <taxon>Eukaryota</taxon>
        <taxon>Metazoa</taxon>
        <taxon>Chordata</taxon>
        <taxon>Craniata</taxon>
        <taxon>Vertebrata</taxon>
        <taxon>Euteleostomi</taxon>
        <taxon>Mammalia</taxon>
        <taxon>Eutheria</taxon>
        <taxon>Laurasiatheria</taxon>
        <taxon>Chiroptera</taxon>
        <taxon>Yangochiroptera</taxon>
        <taxon>Vespertilionidae</taxon>
        <taxon>Pipistrellus</taxon>
    </lineage>
</organism>
<evidence type="ECO:0000256" key="3">
    <source>
        <dbReference type="ARBA" id="ARBA00023015"/>
    </source>
</evidence>
<feature type="region of interest" description="Disordered" evidence="7">
    <location>
        <begin position="1"/>
        <end position="65"/>
    </location>
</feature>
<dbReference type="InterPro" id="IPR037249">
    <property type="entry name" value="TAFH/NHR1_dom_sf"/>
</dbReference>